<name>A0ABW7TJV1_9NOCA</name>
<protein>
    <submittedName>
        <fullName evidence="2">Maleylpyruvate isomerase family mycothiol-dependent enzyme</fullName>
    </submittedName>
</protein>
<keyword evidence="2" id="KW-0413">Isomerase</keyword>
<dbReference type="NCBIfam" id="TIGR03083">
    <property type="entry name" value="maleylpyruvate isomerase family mycothiol-dependent enzyme"/>
    <property type="match status" value="1"/>
</dbReference>
<comment type="caution">
    <text evidence="2">The sequence shown here is derived from an EMBL/GenBank/DDBJ whole genome shotgun (WGS) entry which is preliminary data.</text>
</comment>
<dbReference type="InterPro" id="IPR017517">
    <property type="entry name" value="Maleyloyr_isom"/>
</dbReference>
<dbReference type="GO" id="GO:0016853">
    <property type="term" value="F:isomerase activity"/>
    <property type="evidence" value="ECO:0007669"/>
    <property type="project" value="UniProtKB-KW"/>
</dbReference>
<dbReference type="Gene3D" id="1.20.120.450">
    <property type="entry name" value="dinb family like domain"/>
    <property type="match status" value="1"/>
</dbReference>
<dbReference type="InterPro" id="IPR024344">
    <property type="entry name" value="MDMPI_metal-binding"/>
</dbReference>
<dbReference type="EMBL" id="JBIRUQ010000002">
    <property type="protein sequence ID" value="MFI1461327.1"/>
    <property type="molecule type" value="Genomic_DNA"/>
</dbReference>
<proteinExistence type="predicted"/>
<reference evidence="2 3" key="1">
    <citation type="submission" date="2024-10" db="EMBL/GenBank/DDBJ databases">
        <title>The Natural Products Discovery Center: Release of the First 8490 Sequenced Strains for Exploring Actinobacteria Biosynthetic Diversity.</title>
        <authorList>
            <person name="Kalkreuter E."/>
            <person name="Kautsar S.A."/>
            <person name="Yang D."/>
            <person name="Bader C.D."/>
            <person name="Teijaro C.N."/>
            <person name="Fluegel L."/>
            <person name="Davis C.M."/>
            <person name="Simpson J.R."/>
            <person name="Lauterbach L."/>
            <person name="Steele A.D."/>
            <person name="Gui C."/>
            <person name="Meng S."/>
            <person name="Li G."/>
            <person name="Viehrig K."/>
            <person name="Ye F."/>
            <person name="Su P."/>
            <person name="Kiefer A.F."/>
            <person name="Nichols A."/>
            <person name="Cepeda A.J."/>
            <person name="Yan W."/>
            <person name="Fan B."/>
            <person name="Jiang Y."/>
            <person name="Adhikari A."/>
            <person name="Zheng C.-J."/>
            <person name="Schuster L."/>
            <person name="Cowan T.M."/>
            <person name="Smanski M.J."/>
            <person name="Chevrette M.G."/>
            <person name="De Carvalho L.P.S."/>
            <person name="Shen B."/>
        </authorList>
    </citation>
    <scope>NUCLEOTIDE SEQUENCE [LARGE SCALE GENOMIC DNA]</scope>
    <source>
        <strain evidence="2 3">NPDC020568</strain>
    </source>
</reference>
<organism evidence="2 3">
    <name type="scientific">Nocardia carnea</name>
    <dbReference type="NCBI Taxonomy" id="37328"/>
    <lineage>
        <taxon>Bacteria</taxon>
        <taxon>Bacillati</taxon>
        <taxon>Actinomycetota</taxon>
        <taxon>Actinomycetes</taxon>
        <taxon>Mycobacteriales</taxon>
        <taxon>Nocardiaceae</taxon>
        <taxon>Nocardia</taxon>
    </lineage>
</organism>
<keyword evidence="3" id="KW-1185">Reference proteome</keyword>
<feature type="domain" description="Mycothiol-dependent maleylpyruvate isomerase metal-binding" evidence="1">
    <location>
        <begin position="16"/>
        <end position="110"/>
    </location>
</feature>
<dbReference type="RefSeq" id="WP_033244880.1">
    <property type="nucleotide sequence ID" value="NZ_JBIRUQ010000002.1"/>
</dbReference>
<evidence type="ECO:0000259" key="1">
    <source>
        <dbReference type="Pfam" id="PF11716"/>
    </source>
</evidence>
<dbReference type="Pfam" id="PF11716">
    <property type="entry name" value="MDMPI_N"/>
    <property type="match status" value="1"/>
</dbReference>
<gene>
    <name evidence="2" type="ORF">ACH4WX_11475</name>
</gene>
<dbReference type="SUPFAM" id="SSF109854">
    <property type="entry name" value="DinB/YfiT-like putative metalloenzymes"/>
    <property type="match status" value="1"/>
</dbReference>
<evidence type="ECO:0000313" key="2">
    <source>
        <dbReference type="EMBL" id="MFI1461327.1"/>
    </source>
</evidence>
<sequence>MNVTTTTEELAWTAVAAERAGLADLLQELTAEQWNHPSLCEGWRVRDVVAHILLTSQAKLPWLLWQTALARGSIARMNFGTAVRYADRNSTEALLTELRAITTLRHQPIATNAVDRLMDLLVHGHDIATPLGIRREMPIDAARWSAARVWQMGWPFHARRTLAGYRLTATDTDWSVGSGTLVTAPIADLLLLVTGRKSVAGLRP</sequence>
<dbReference type="GeneID" id="93504344"/>
<dbReference type="InterPro" id="IPR034660">
    <property type="entry name" value="DinB/YfiT-like"/>
</dbReference>
<accession>A0ABW7TJV1</accession>
<dbReference type="Proteomes" id="UP001611263">
    <property type="component" value="Unassembled WGS sequence"/>
</dbReference>
<evidence type="ECO:0000313" key="3">
    <source>
        <dbReference type="Proteomes" id="UP001611263"/>
    </source>
</evidence>